<reference evidence="3" key="1">
    <citation type="journal article" date="2019" name="Int. J. Syst. Evol. Microbiol.">
        <title>The Global Catalogue of Microorganisms (GCM) 10K type strain sequencing project: providing services to taxonomists for standard genome sequencing and annotation.</title>
        <authorList>
            <consortium name="The Broad Institute Genomics Platform"/>
            <consortium name="The Broad Institute Genome Sequencing Center for Infectious Disease"/>
            <person name="Wu L."/>
            <person name="Ma J."/>
        </authorList>
    </citation>
    <scope>NUCLEOTIDE SEQUENCE [LARGE SCALE GENOMIC DNA]</scope>
    <source>
        <strain evidence="3">KCTC 52239</strain>
    </source>
</reference>
<dbReference type="Proteomes" id="UP001595557">
    <property type="component" value="Unassembled WGS sequence"/>
</dbReference>
<name>A0ABV7ILD8_9RHOB</name>
<proteinExistence type="predicted"/>
<feature type="transmembrane region" description="Helical" evidence="1">
    <location>
        <begin position="204"/>
        <end position="225"/>
    </location>
</feature>
<keyword evidence="1" id="KW-1133">Transmembrane helix</keyword>
<evidence type="ECO:0000313" key="3">
    <source>
        <dbReference type="Proteomes" id="UP001595557"/>
    </source>
</evidence>
<feature type="transmembrane region" description="Helical" evidence="1">
    <location>
        <begin position="39"/>
        <end position="60"/>
    </location>
</feature>
<dbReference type="RefSeq" id="WP_207464353.1">
    <property type="nucleotide sequence ID" value="NZ_JAFNAW010000001.1"/>
</dbReference>
<sequence>MTEIILTLSVFAALATAAFAARWASTRMRAHHVSEETNTVVRLVAGLFVVMTSLVFGLLINSSRASFETLGDQVQSYAARLILLDRTLAAVGPEADDARRLLAGYVQAAVENPARVQRNESLRSYQAEDRLRAVSDSFSAIVPADDRSRALLADAARRYRDIVEQRWTIIEAGQGRLPIQLTLMLAGWLVLIFASFGYRAPRNAVIDLTFVSAAALIAGSLYLVLDMNVPFSGPMQISDLPLRQSLAELRRAAP</sequence>
<keyword evidence="1" id="KW-0812">Transmembrane</keyword>
<evidence type="ECO:0000313" key="2">
    <source>
        <dbReference type="EMBL" id="MFC3168891.1"/>
    </source>
</evidence>
<dbReference type="Pfam" id="PF14023">
    <property type="entry name" value="Bestrophin-like"/>
    <property type="match status" value="1"/>
</dbReference>
<gene>
    <name evidence="2" type="ORF">ACFOD7_12610</name>
</gene>
<accession>A0ABV7ILD8</accession>
<dbReference type="InterPro" id="IPR025333">
    <property type="entry name" value="DUF4239"/>
</dbReference>
<keyword evidence="3" id="KW-1185">Reference proteome</keyword>
<protein>
    <submittedName>
        <fullName evidence="2">DUF4239 domain-containing protein</fullName>
    </submittedName>
</protein>
<feature type="transmembrane region" description="Helical" evidence="1">
    <location>
        <begin position="177"/>
        <end position="198"/>
    </location>
</feature>
<organism evidence="2 3">
    <name type="scientific">Paracoccus fontiphilus</name>
    <dbReference type="NCBI Taxonomy" id="1815556"/>
    <lineage>
        <taxon>Bacteria</taxon>
        <taxon>Pseudomonadati</taxon>
        <taxon>Pseudomonadota</taxon>
        <taxon>Alphaproteobacteria</taxon>
        <taxon>Rhodobacterales</taxon>
        <taxon>Paracoccaceae</taxon>
        <taxon>Paracoccus</taxon>
    </lineage>
</organism>
<comment type="caution">
    <text evidence="2">The sequence shown here is derived from an EMBL/GenBank/DDBJ whole genome shotgun (WGS) entry which is preliminary data.</text>
</comment>
<evidence type="ECO:0000256" key="1">
    <source>
        <dbReference type="SAM" id="Phobius"/>
    </source>
</evidence>
<dbReference type="EMBL" id="JBHRTE010000049">
    <property type="protein sequence ID" value="MFC3168891.1"/>
    <property type="molecule type" value="Genomic_DNA"/>
</dbReference>
<keyword evidence="1" id="KW-0472">Membrane</keyword>